<proteinExistence type="predicted"/>
<evidence type="ECO:0000256" key="1">
    <source>
        <dbReference type="SAM" id="MobiDB-lite"/>
    </source>
</evidence>
<accession>A0A0D7BMR4</accession>
<dbReference type="AlphaFoldDB" id="A0A0D7BMR4"/>
<dbReference type="EMBL" id="KN880453">
    <property type="protein sequence ID" value="KIY71495.1"/>
    <property type="molecule type" value="Genomic_DNA"/>
</dbReference>
<reference evidence="2 3" key="1">
    <citation type="journal article" date="2015" name="Fungal Genet. Biol.">
        <title>Evolution of novel wood decay mechanisms in Agaricales revealed by the genome sequences of Fistulina hepatica and Cylindrobasidium torrendii.</title>
        <authorList>
            <person name="Floudas D."/>
            <person name="Held B.W."/>
            <person name="Riley R."/>
            <person name="Nagy L.G."/>
            <person name="Koehler G."/>
            <person name="Ransdell A.S."/>
            <person name="Younus H."/>
            <person name="Chow J."/>
            <person name="Chiniquy J."/>
            <person name="Lipzen A."/>
            <person name="Tritt A."/>
            <person name="Sun H."/>
            <person name="Haridas S."/>
            <person name="LaButti K."/>
            <person name="Ohm R.A."/>
            <person name="Kues U."/>
            <person name="Blanchette R.A."/>
            <person name="Grigoriev I.V."/>
            <person name="Minto R.E."/>
            <person name="Hibbett D.S."/>
        </authorList>
    </citation>
    <scope>NUCLEOTIDE SEQUENCE [LARGE SCALE GENOMIC DNA]</scope>
    <source>
        <strain evidence="2 3">FP15055 ss-10</strain>
    </source>
</reference>
<dbReference type="Pfam" id="PF18759">
    <property type="entry name" value="Plavaka"/>
    <property type="match status" value="1"/>
</dbReference>
<feature type="region of interest" description="Disordered" evidence="1">
    <location>
        <begin position="705"/>
        <end position="726"/>
    </location>
</feature>
<gene>
    <name evidence="2" type="ORF">CYLTODRAFT_390132</name>
</gene>
<feature type="compositionally biased region" description="Acidic residues" evidence="1">
    <location>
        <begin position="707"/>
        <end position="726"/>
    </location>
</feature>
<evidence type="ECO:0000313" key="3">
    <source>
        <dbReference type="Proteomes" id="UP000054007"/>
    </source>
</evidence>
<name>A0A0D7BMR4_9AGAR</name>
<sequence length="1005" mass="114262">MTKSSTKAQARCKHCGSRFPARSALDNHLSRQRACLEAAKAEFRSLQQTHLLPNSDTPDTSTYFEPSLFDEPFIPINEGTSASSDTSNTKRKRSYATTIEEIEDEEACTSNKHSNHYIEHRNQPEILADKQKTPFERLREQFQAAHLPDHGPWTDLGEFSMVEWLIKSGVSQADIDSFLKLEKVKGLGLPYGGKRSLLNIIDQLPKGAGWKYTPLTVHGDVIGEGETRTLDEVVEVWHRDPVEVVRELVGDPTFEGHIKWSAQKVYRDKTRTCRSFSEMNTGEWWWELQGTLPSGATLCPLIISSDETKLTVLSGDKAAWPVYLTIGNIDKDIRRKSSSHATVLIGYLPVTKLECFSESRRGMEINRLFHDAMSIILAPLVEAGKAGVDMVCSDGKVRKLFLVLAAYIADYPEQALVGCHKQNSCPNCKVDPKQRGSEPTPSVWRTPEEVLEALNQKAQGDGAMLTALHLNPITPFWTHFPHCNIYRALTPDIHHQLHKGVFHDHLVKWCTCACLGDQSSKAERERELDDRYRALPLHSSLRHFKKGISATQQWTGKEFKAMEKTFLGILAGAVDARVIRTAKGALDFIFYAQFEEHTTETLERMDRAWCQFHEHKDIFISLGQRAHFNINKIHNIKHYIDHIRARGTADGYNSEATERLHIDYAKLGYRASNKRDYVPQMVKWLERRTAVLRFRKYLNWMAGPGGSEEEEATSDADEEEDEKDDEMIDHMDESKADDAINHCLDSSSTVTTPKRPHYSGLTVRSVEEDFHAPWLLHFTEEFLRQEGRPVQSALTEDDSIEVHNQLVVHLPALRQHSTDPTTDVVHASKQVPARATKTGYRGEVAERFDTVLIRSDAQLRMAGHSSVADIQVARVQVIFELPQSLGSYPEPLAYVSLFKPLKKPVPDLEMYQLSWLSKKFNHQPYRAATVIPVSRIIRTCHLIPEFGSRIPRSWKPHTSLDSAPTAYLNPYLRFRDFLLFRHLLPRHIAQNLDSAEAPPAKRQKK</sequence>
<keyword evidence="3" id="KW-1185">Reference proteome</keyword>
<evidence type="ECO:0008006" key="4">
    <source>
        <dbReference type="Google" id="ProtNLM"/>
    </source>
</evidence>
<organism evidence="2 3">
    <name type="scientific">Cylindrobasidium torrendii FP15055 ss-10</name>
    <dbReference type="NCBI Taxonomy" id="1314674"/>
    <lineage>
        <taxon>Eukaryota</taxon>
        <taxon>Fungi</taxon>
        <taxon>Dikarya</taxon>
        <taxon>Basidiomycota</taxon>
        <taxon>Agaricomycotina</taxon>
        <taxon>Agaricomycetes</taxon>
        <taxon>Agaricomycetidae</taxon>
        <taxon>Agaricales</taxon>
        <taxon>Marasmiineae</taxon>
        <taxon>Physalacriaceae</taxon>
        <taxon>Cylindrobasidium</taxon>
    </lineage>
</organism>
<dbReference type="InterPro" id="IPR041078">
    <property type="entry name" value="Plavaka"/>
</dbReference>
<dbReference type="Proteomes" id="UP000054007">
    <property type="component" value="Unassembled WGS sequence"/>
</dbReference>
<protein>
    <recommendedName>
        <fullName evidence="4">C2H2-type domain-containing protein</fullName>
    </recommendedName>
</protein>
<evidence type="ECO:0000313" key="2">
    <source>
        <dbReference type="EMBL" id="KIY71495.1"/>
    </source>
</evidence>
<dbReference type="OrthoDB" id="2418900at2759"/>
<dbReference type="STRING" id="1314674.A0A0D7BMR4"/>